<accession>A0A974ADI9</accession>
<organism evidence="2">
    <name type="scientific">Bradyrhizobium quebecense</name>
    <dbReference type="NCBI Taxonomy" id="2748629"/>
    <lineage>
        <taxon>Bacteria</taxon>
        <taxon>Pseudomonadati</taxon>
        <taxon>Pseudomonadota</taxon>
        <taxon>Alphaproteobacteria</taxon>
        <taxon>Hyphomicrobiales</taxon>
        <taxon>Nitrobacteraceae</taxon>
        <taxon>Bradyrhizobium</taxon>
    </lineage>
</organism>
<dbReference type="AlphaFoldDB" id="A0A974ADI9"/>
<gene>
    <name evidence="2" type="ORF">HU230_36010</name>
</gene>
<sequence length="243" mass="27697">MSDLQSVTSMRIDDPKIVTLRAMVTAAMEEFDWAVRFYEVWKIAADDKDLHARMGTSFATHAFLITRAAIRREMLLALMRLWDVKSKDKAKKNIRMDWIADAVGDRQVIDALALARAENFGHWPGVFEGMRAELDAKAVEVINLVRKYMEGGSHHAARRKLTTLRHQQLAHRQIAATAESAPYENEIEEFYRDSAKLVQVLCSLVNATAFDPEDFAGVYRHYATLFWAGARGEQTEGHPNYPR</sequence>
<feature type="domain" description="HEPN AbiU2-like" evidence="1">
    <location>
        <begin position="20"/>
        <end position="223"/>
    </location>
</feature>
<comment type="caution">
    <text evidence="2">The sequence shown here is derived from an EMBL/GenBank/DDBJ whole genome shotgun (WGS) entry which is preliminary data.</text>
</comment>
<dbReference type="Pfam" id="PF18734">
    <property type="entry name" value="HEPN_AbiU2"/>
    <property type="match status" value="1"/>
</dbReference>
<protein>
    <recommendedName>
        <fullName evidence="1">HEPN AbiU2-like domain-containing protein</fullName>
    </recommendedName>
</protein>
<dbReference type="RefSeq" id="WP_176533992.1">
    <property type="nucleotide sequence ID" value="NZ_CP088022.1"/>
</dbReference>
<dbReference type="EMBL" id="JABWSX010000001">
    <property type="protein sequence ID" value="NVL10962.1"/>
    <property type="molecule type" value="Genomic_DNA"/>
</dbReference>
<dbReference type="InterPro" id="IPR040704">
    <property type="entry name" value="HEPN_AbiU2"/>
</dbReference>
<name>A0A974ADI9_9BRAD</name>
<proteinExistence type="predicted"/>
<evidence type="ECO:0000259" key="1">
    <source>
        <dbReference type="Pfam" id="PF18734"/>
    </source>
</evidence>
<evidence type="ECO:0000313" key="2">
    <source>
        <dbReference type="EMBL" id="NVL10962.1"/>
    </source>
</evidence>
<reference evidence="2" key="1">
    <citation type="submission" date="2020-06" db="EMBL/GenBank/DDBJ databases">
        <title>Whole Genome Sequence of Bradyrhizobium sp. Strain 66S1MB.</title>
        <authorList>
            <person name="Bromfield E."/>
            <person name="Cloutier S."/>
        </authorList>
    </citation>
    <scope>NUCLEOTIDE SEQUENCE</scope>
    <source>
        <strain evidence="2">66S1MB</strain>
    </source>
</reference>